<gene>
    <name evidence="1" type="ordered locus">Desaci_1224</name>
</gene>
<organism evidence="1 2">
    <name type="scientific">Desulfosporosinus acidiphilus (strain DSM 22704 / JCM 16185 / SJ4)</name>
    <dbReference type="NCBI Taxonomy" id="646529"/>
    <lineage>
        <taxon>Bacteria</taxon>
        <taxon>Bacillati</taxon>
        <taxon>Bacillota</taxon>
        <taxon>Clostridia</taxon>
        <taxon>Eubacteriales</taxon>
        <taxon>Desulfitobacteriaceae</taxon>
        <taxon>Desulfosporosinus</taxon>
    </lineage>
</organism>
<protein>
    <submittedName>
        <fullName evidence="1">Uncharacterized protein</fullName>
    </submittedName>
</protein>
<dbReference type="KEGG" id="dai:Desaci_1224"/>
<dbReference type="AlphaFoldDB" id="I4D380"/>
<dbReference type="HOGENOM" id="CLU_3268960_0_0_9"/>
<sequence length="41" mass="4613">MPKILHKIRKGRVGATRKISTLVTSEIMENMACSDTLRKVV</sequence>
<reference evidence="1 2" key="1">
    <citation type="journal article" date="2012" name="J. Bacteriol.">
        <title>Complete genome sequences of Desulfosporosinus orientis DSM765T, Desulfosporosinus youngiae DSM17734T, Desulfosporosinus meridiei DSM13257T, and Desulfosporosinus acidiphilus DSM22704T.</title>
        <authorList>
            <person name="Pester M."/>
            <person name="Brambilla E."/>
            <person name="Alazard D."/>
            <person name="Rattei T."/>
            <person name="Weinmaier T."/>
            <person name="Han J."/>
            <person name="Lucas S."/>
            <person name="Lapidus A."/>
            <person name="Cheng J.F."/>
            <person name="Goodwin L."/>
            <person name="Pitluck S."/>
            <person name="Peters L."/>
            <person name="Ovchinnikova G."/>
            <person name="Teshima H."/>
            <person name="Detter J.C."/>
            <person name="Han C.S."/>
            <person name="Tapia R."/>
            <person name="Land M.L."/>
            <person name="Hauser L."/>
            <person name="Kyrpides N.C."/>
            <person name="Ivanova N.N."/>
            <person name="Pagani I."/>
            <person name="Huntmann M."/>
            <person name="Wei C.L."/>
            <person name="Davenport K.W."/>
            <person name="Daligault H."/>
            <person name="Chain P.S."/>
            <person name="Chen A."/>
            <person name="Mavromatis K."/>
            <person name="Markowitz V."/>
            <person name="Szeto E."/>
            <person name="Mikhailova N."/>
            <person name="Pati A."/>
            <person name="Wagner M."/>
            <person name="Woyke T."/>
            <person name="Ollivier B."/>
            <person name="Klenk H.P."/>
            <person name="Spring S."/>
            <person name="Loy A."/>
        </authorList>
    </citation>
    <scope>NUCLEOTIDE SEQUENCE [LARGE SCALE GENOMIC DNA]</scope>
    <source>
        <strain evidence="2">DSM 22704 / JCM 16185 / SJ4</strain>
    </source>
</reference>
<dbReference type="Proteomes" id="UP000002892">
    <property type="component" value="Chromosome"/>
</dbReference>
<evidence type="ECO:0000313" key="2">
    <source>
        <dbReference type="Proteomes" id="UP000002892"/>
    </source>
</evidence>
<name>I4D380_DESAJ</name>
<dbReference type="EMBL" id="CP003639">
    <property type="protein sequence ID" value="AFM40254.1"/>
    <property type="molecule type" value="Genomic_DNA"/>
</dbReference>
<evidence type="ECO:0000313" key="1">
    <source>
        <dbReference type="EMBL" id="AFM40254.1"/>
    </source>
</evidence>
<proteinExistence type="predicted"/>
<dbReference type="STRING" id="646529.Desaci_1224"/>
<accession>I4D380</accession>
<keyword evidence="2" id="KW-1185">Reference proteome</keyword>